<comment type="cofactor">
    <cofactor evidence="11">
        <name>heme</name>
        <dbReference type="ChEBI" id="CHEBI:30413"/>
    </cofactor>
</comment>
<protein>
    <submittedName>
        <fullName evidence="15">Cytochrome P450 CYP72A219</fullName>
    </submittedName>
</protein>
<proteinExistence type="inferred from homology"/>
<evidence type="ECO:0000256" key="12">
    <source>
        <dbReference type="RuleBase" id="RU000461"/>
    </source>
</evidence>
<keyword evidence="3 11" id="KW-0349">Heme</keyword>
<dbReference type="Pfam" id="PF00067">
    <property type="entry name" value="p450"/>
    <property type="match status" value="1"/>
</dbReference>
<evidence type="ECO:0000256" key="11">
    <source>
        <dbReference type="PIRSR" id="PIRSR602401-1"/>
    </source>
</evidence>
<evidence type="ECO:0000256" key="1">
    <source>
        <dbReference type="ARBA" id="ARBA00004370"/>
    </source>
</evidence>
<organism evidence="14 15">
    <name type="scientific">Spinacia oleracea</name>
    <name type="common">Spinach</name>
    <dbReference type="NCBI Taxonomy" id="3562"/>
    <lineage>
        <taxon>Eukaryota</taxon>
        <taxon>Viridiplantae</taxon>
        <taxon>Streptophyta</taxon>
        <taxon>Embryophyta</taxon>
        <taxon>Tracheophyta</taxon>
        <taxon>Spermatophyta</taxon>
        <taxon>Magnoliopsida</taxon>
        <taxon>eudicotyledons</taxon>
        <taxon>Gunneridae</taxon>
        <taxon>Pentapetalae</taxon>
        <taxon>Caryophyllales</taxon>
        <taxon>Chenopodiaceae</taxon>
        <taxon>Chenopodioideae</taxon>
        <taxon>Anserineae</taxon>
        <taxon>Spinacia</taxon>
    </lineage>
</organism>
<keyword evidence="6 13" id="KW-1133">Transmembrane helix</keyword>
<dbReference type="GO" id="GO:0004497">
    <property type="term" value="F:monooxygenase activity"/>
    <property type="evidence" value="ECO:0000318"/>
    <property type="project" value="GO_Central"/>
</dbReference>
<keyword evidence="14" id="KW-1185">Reference proteome</keyword>
<dbReference type="GeneID" id="110793857"/>
<evidence type="ECO:0000313" key="15">
    <source>
        <dbReference type="RefSeq" id="XP_021854481.1"/>
    </source>
</evidence>
<evidence type="ECO:0000256" key="3">
    <source>
        <dbReference type="ARBA" id="ARBA00022617"/>
    </source>
</evidence>
<keyword evidence="7 12" id="KW-0560">Oxidoreductase</keyword>
<evidence type="ECO:0000256" key="5">
    <source>
        <dbReference type="ARBA" id="ARBA00022723"/>
    </source>
</evidence>
<dbReference type="InterPro" id="IPR017972">
    <property type="entry name" value="Cyt_P450_CS"/>
</dbReference>
<dbReference type="Gene3D" id="1.10.630.10">
    <property type="entry name" value="Cytochrome P450"/>
    <property type="match status" value="1"/>
</dbReference>
<dbReference type="PANTHER" id="PTHR24282:SF254">
    <property type="entry name" value="CYTOCHROME P450 CYP72A219-LIKE"/>
    <property type="match status" value="1"/>
</dbReference>
<keyword evidence="8 11" id="KW-0408">Iron</keyword>
<evidence type="ECO:0000256" key="8">
    <source>
        <dbReference type="ARBA" id="ARBA00023004"/>
    </source>
</evidence>
<comment type="similarity">
    <text evidence="2 12">Belongs to the cytochrome P450 family.</text>
</comment>
<evidence type="ECO:0000256" key="6">
    <source>
        <dbReference type="ARBA" id="ARBA00022989"/>
    </source>
</evidence>
<reference evidence="15" key="2">
    <citation type="submission" date="2025-08" db="UniProtKB">
        <authorList>
            <consortium name="RefSeq"/>
        </authorList>
    </citation>
    <scope>IDENTIFICATION</scope>
    <source>
        <tissue evidence="15">Leaf</tissue>
    </source>
</reference>
<dbReference type="PRINTS" id="PR00385">
    <property type="entry name" value="P450"/>
</dbReference>
<keyword evidence="4 13" id="KW-0812">Transmembrane</keyword>
<dbReference type="InterPro" id="IPR050665">
    <property type="entry name" value="Cytochrome_P450_Monooxygen"/>
</dbReference>
<dbReference type="GO" id="GO:0016020">
    <property type="term" value="C:membrane"/>
    <property type="evidence" value="ECO:0007669"/>
    <property type="project" value="UniProtKB-SubCell"/>
</dbReference>
<reference evidence="14" key="1">
    <citation type="journal article" date="2021" name="Nat. Commun.">
        <title>Genomic analyses provide insights into spinach domestication and the genetic basis of agronomic traits.</title>
        <authorList>
            <person name="Cai X."/>
            <person name="Sun X."/>
            <person name="Xu C."/>
            <person name="Sun H."/>
            <person name="Wang X."/>
            <person name="Ge C."/>
            <person name="Zhang Z."/>
            <person name="Wang Q."/>
            <person name="Fei Z."/>
            <person name="Jiao C."/>
            <person name="Wang Q."/>
        </authorList>
    </citation>
    <scope>NUCLEOTIDE SEQUENCE [LARGE SCALE GENOMIC DNA]</scope>
    <source>
        <strain evidence="14">cv. Varoflay</strain>
    </source>
</reference>
<evidence type="ECO:0000256" key="7">
    <source>
        <dbReference type="ARBA" id="ARBA00023002"/>
    </source>
</evidence>
<dbReference type="PROSITE" id="PS00086">
    <property type="entry name" value="CYTOCHROME_P450"/>
    <property type="match status" value="1"/>
</dbReference>
<evidence type="ECO:0000256" key="2">
    <source>
        <dbReference type="ARBA" id="ARBA00010617"/>
    </source>
</evidence>
<evidence type="ECO:0000256" key="4">
    <source>
        <dbReference type="ARBA" id="ARBA00022692"/>
    </source>
</evidence>
<dbReference type="AlphaFoldDB" id="A0A9R0IRY9"/>
<dbReference type="InterPro" id="IPR002401">
    <property type="entry name" value="Cyt_P450_E_grp-I"/>
</dbReference>
<name>A0A9R0IRY9_SPIOL</name>
<dbReference type="InterPro" id="IPR001128">
    <property type="entry name" value="Cyt_P450"/>
</dbReference>
<comment type="subcellular location">
    <subcellularLocation>
        <location evidence="1">Membrane</location>
    </subcellularLocation>
</comment>
<keyword evidence="10 13" id="KW-0472">Membrane</keyword>
<dbReference type="PANTHER" id="PTHR24282">
    <property type="entry name" value="CYTOCHROME P450 FAMILY MEMBER"/>
    <property type="match status" value="1"/>
</dbReference>
<gene>
    <name evidence="15" type="primary">LOC110793857</name>
</gene>
<dbReference type="KEGG" id="soe:110793857"/>
<evidence type="ECO:0000256" key="13">
    <source>
        <dbReference type="SAM" id="Phobius"/>
    </source>
</evidence>
<evidence type="ECO:0000313" key="14">
    <source>
        <dbReference type="Proteomes" id="UP000813463"/>
    </source>
</evidence>
<evidence type="ECO:0000256" key="10">
    <source>
        <dbReference type="ARBA" id="ARBA00023136"/>
    </source>
</evidence>
<dbReference type="InterPro" id="IPR036396">
    <property type="entry name" value="Cyt_P450_sf"/>
</dbReference>
<dbReference type="GO" id="GO:0016705">
    <property type="term" value="F:oxidoreductase activity, acting on paired donors, with incorporation or reduction of molecular oxygen"/>
    <property type="evidence" value="ECO:0007669"/>
    <property type="project" value="InterPro"/>
</dbReference>
<feature type="transmembrane region" description="Helical" evidence="13">
    <location>
        <begin position="6"/>
        <end position="28"/>
    </location>
</feature>
<evidence type="ECO:0000256" key="9">
    <source>
        <dbReference type="ARBA" id="ARBA00023033"/>
    </source>
</evidence>
<accession>A0A9R0IRY9</accession>
<dbReference type="OrthoDB" id="1470350at2759"/>
<dbReference type="RefSeq" id="XP_021854481.1">
    <property type="nucleotide sequence ID" value="XM_021998789.2"/>
</dbReference>
<dbReference type="GO" id="GO:0020037">
    <property type="term" value="F:heme binding"/>
    <property type="evidence" value="ECO:0007669"/>
    <property type="project" value="InterPro"/>
</dbReference>
<keyword evidence="5 11" id="KW-0479">Metal-binding</keyword>
<sequence>MEALHIVSTILVIIITKLAYNFINAVWFRPKKLEKNLKDQGFQGNPYRSFHGDLPEINRLRRLALSKPFSSLTHDIMSRILPLDHQTVQKYGVNSYVWYGRRPRINITKPDELREIFTKHEVYNKERPQSAGSFGLVMREGEDWAKIRRILNPAFHVEKLKGMLPIMELSCMTMLKEWEQMVAKEGSSCEIDVWSSLSFMSADVIARSAFGTSYKEGKRLFKLQDEHVSLSYQMLRSVTNYIPGWSYIPTKQRRRKAIVDREIDAIIRSLIEKRKESLKTRNYEYKDDLLGIMLESNEKEIEEHGRGMTIDDVMQECKLFHLAGEDTTAALLTWTMLLLSQHQDWQTKARDEVLDRFGNDQTPDFEGINHLKIVTMIINETLRFYPPVSSMSRMIKENTKLKKLSLLHGTEFSLPTIIVHRDPELWGNDANEFNPGRFSEGVSNAAKAPGSFFPFGGGPRVCIGQNFALTEAKLALTKILQRFSFQLSPSYVHAPRALVSLEPQFGTPLILHKI</sequence>
<dbReference type="SUPFAM" id="SSF48264">
    <property type="entry name" value="Cytochrome P450"/>
    <property type="match status" value="1"/>
</dbReference>
<dbReference type="PRINTS" id="PR00463">
    <property type="entry name" value="EP450I"/>
</dbReference>
<dbReference type="Proteomes" id="UP000813463">
    <property type="component" value="Chromosome 2"/>
</dbReference>
<dbReference type="GO" id="GO:0005506">
    <property type="term" value="F:iron ion binding"/>
    <property type="evidence" value="ECO:0007669"/>
    <property type="project" value="InterPro"/>
</dbReference>
<keyword evidence="9 12" id="KW-0503">Monooxygenase</keyword>
<feature type="binding site" description="axial binding residue" evidence="11">
    <location>
        <position position="462"/>
    </location>
    <ligand>
        <name>heme</name>
        <dbReference type="ChEBI" id="CHEBI:30413"/>
    </ligand>
    <ligandPart>
        <name>Fe</name>
        <dbReference type="ChEBI" id="CHEBI:18248"/>
    </ligandPart>
</feature>